<dbReference type="GO" id="GO:0030983">
    <property type="term" value="F:mismatched DNA binding"/>
    <property type="evidence" value="ECO:0007669"/>
    <property type="project" value="InterPro"/>
</dbReference>
<gene>
    <name evidence="2" type="ORF">HXM91_08105</name>
</gene>
<dbReference type="GO" id="GO:0006298">
    <property type="term" value="P:mismatch repair"/>
    <property type="evidence" value="ECO:0007669"/>
    <property type="project" value="InterPro"/>
</dbReference>
<comment type="caution">
    <text evidence="2">The sequence shown here is derived from an EMBL/GenBank/DDBJ whole genome shotgun (WGS) entry which is preliminary data.</text>
</comment>
<feature type="domain" description="DNA mismatch repair protein MutS-like N-terminal" evidence="1">
    <location>
        <begin position="8"/>
        <end position="69"/>
    </location>
</feature>
<dbReference type="Gene3D" id="3.40.1170.10">
    <property type="entry name" value="DNA repair protein MutS, domain I"/>
    <property type="match status" value="1"/>
</dbReference>
<proteinExistence type="predicted"/>
<dbReference type="SUPFAM" id="SSF55271">
    <property type="entry name" value="DNA repair protein MutS, domain I"/>
    <property type="match status" value="1"/>
</dbReference>
<dbReference type="Proteomes" id="UP000780721">
    <property type="component" value="Unassembled WGS sequence"/>
</dbReference>
<evidence type="ECO:0000313" key="2">
    <source>
        <dbReference type="EMBL" id="MBF1305791.1"/>
    </source>
</evidence>
<name>A0A930E276_9FIRM</name>
<organism evidence="2 3">
    <name type="scientific">Oribacterium sinus</name>
    <dbReference type="NCBI Taxonomy" id="237576"/>
    <lineage>
        <taxon>Bacteria</taxon>
        <taxon>Bacillati</taxon>
        <taxon>Bacillota</taxon>
        <taxon>Clostridia</taxon>
        <taxon>Lachnospirales</taxon>
        <taxon>Lachnospiraceae</taxon>
        <taxon>Oribacterium</taxon>
    </lineage>
</organism>
<dbReference type="AlphaFoldDB" id="A0A930E276"/>
<accession>A0A930E276</accession>
<dbReference type="InterPro" id="IPR016151">
    <property type="entry name" value="DNA_mismatch_repair_MutS_N"/>
</dbReference>
<feature type="non-terminal residue" evidence="2">
    <location>
        <position position="69"/>
    </location>
</feature>
<reference evidence="2" key="1">
    <citation type="submission" date="2020-04" db="EMBL/GenBank/DDBJ databases">
        <title>Deep metagenomics examines the oral microbiome during advanced dental caries in children, revealing novel taxa and co-occurrences with host molecules.</title>
        <authorList>
            <person name="Baker J.L."/>
            <person name="Morton J.T."/>
            <person name="Dinis M."/>
            <person name="Alvarez R."/>
            <person name="Tran N.C."/>
            <person name="Knight R."/>
            <person name="Edlund A."/>
        </authorList>
    </citation>
    <scope>NUCLEOTIDE SEQUENCE</scope>
    <source>
        <strain evidence="2">JCVI_48_bin.5</strain>
    </source>
</reference>
<dbReference type="Pfam" id="PF01624">
    <property type="entry name" value="MutS_I"/>
    <property type="match status" value="1"/>
</dbReference>
<sequence>MDEAKLSPMMRQYLESKKEVPDALLFYRIGDFYEMFFEDAIKASKALDLVLTGKDCGLEERAPMCGIPY</sequence>
<dbReference type="InterPro" id="IPR007695">
    <property type="entry name" value="DNA_mismatch_repair_MutS-lik_N"/>
</dbReference>
<evidence type="ECO:0000313" key="3">
    <source>
        <dbReference type="Proteomes" id="UP000780721"/>
    </source>
</evidence>
<evidence type="ECO:0000259" key="1">
    <source>
        <dbReference type="Pfam" id="PF01624"/>
    </source>
</evidence>
<protein>
    <recommendedName>
        <fullName evidence="1">DNA mismatch repair protein MutS-like N-terminal domain-containing protein</fullName>
    </recommendedName>
</protein>
<dbReference type="EMBL" id="JABZRB010000267">
    <property type="protein sequence ID" value="MBF1305791.1"/>
    <property type="molecule type" value="Genomic_DNA"/>
</dbReference>
<dbReference type="GO" id="GO:0005524">
    <property type="term" value="F:ATP binding"/>
    <property type="evidence" value="ECO:0007669"/>
    <property type="project" value="InterPro"/>
</dbReference>